<comment type="caution">
    <text evidence="8">The sequence shown here is derived from an EMBL/GenBank/DDBJ whole genome shotgun (WGS) entry which is preliminary data.</text>
</comment>
<dbReference type="CDD" id="cd00729">
    <property type="entry name" value="rubredoxin_SM"/>
    <property type="match status" value="1"/>
</dbReference>
<dbReference type="SUPFAM" id="SSF57802">
    <property type="entry name" value="Rubredoxin-like"/>
    <property type="match status" value="1"/>
</dbReference>
<evidence type="ECO:0000256" key="5">
    <source>
        <dbReference type="ARBA" id="ARBA00023004"/>
    </source>
</evidence>
<gene>
    <name evidence="7" type="ORF">H8707_02410</name>
    <name evidence="8" type="ORF">H8707_13270</name>
</gene>
<organism evidence="8 9">
    <name type="scientific">Paratissierella segnis</name>
    <dbReference type="NCBI Taxonomy" id="2763679"/>
    <lineage>
        <taxon>Bacteria</taxon>
        <taxon>Bacillati</taxon>
        <taxon>Bacillota</taxon>
        <taxon>Tissierellia</taxon>
        <taxon>Tissierellales</taxon>
        <taxon>Tissierellaceae</taxon>
        <taxon>Paratissierella</taxon>
    </lineage>
</organism>
<keyword evidence="9" id="KW-1185">Reference proteome</keyword>
<feature type="domain" description="Rubredoxin-like" evidence="6">
    <location>
        <begin position="19"/>
        <end position="53"/>
    </location>
</feature>
<comment type="cofactor">
    <cofactor evidence="1">
        <name>Fe(3+)</name>
        <dbReference type="ChEBI" id="CHEBI:29034"/>
    </cofactor>
</comment>
<dbReference type="InterPro" id="IPR024934">
    <property type="entry name" value="Rubredoxin-like_dom"/>
</dbReference>
<feature type="non-terminal residue" evidence="8">
    <location>
        <position position="1"/>
    </location>
</feature>
<keyword evidence="5" id="KW-0408">Iron</keyword>
<keyword evidence="4" id="KW-0249">Electron transport</keyword>
<evidence type="ECO:0000313" key="8">
    <source>
        <dbReference type="EMBL" id="MBC8589185.1"/>
    </source>
</evidence>
<dbReference type="PANTHER" id="PTHR43865">
    <property type="entry name" value="RUBRERYTHRIN-RELATED"/>
    <property type="match status" value="1"/>
</dbReference>
<dbReference type="Pfam" id="PF21349">
    <property type="entry name" value="RUBY_RBDX"/>
    <property type="match status" value="1"/>
</dbReference>
<dbReference type="InterPro" id="IPR048574">
    <property type="entry name" value="RUBY_RBDX"/>
</dbReference>
<protein>
    <submittedName>
        <fullName evidence="8">Rubrerythrin family protein</fullName>
    </submittedName>
</protein>
<evidence type="ECO:0000313" key="9">
    <source>
        <dbReference type="Proteomes" id="UP000601171"/>
    </source>
</evidence>
<dbReference type="Gene3D" id="2.20.28.10">
    <property type="match status" value="1"/>
</dbReference>
<dbReference type="PROSITE" id="PS50903">
    <property type="entry name" value="RUBREDOXIN_LIKE"/>
    <property type="match status" value="1"/>
</dbReference>
<dbReference type="GO" id="GO:0005506">
    <property type="term" value="F:iron ion binding"/>
    <property type="evidence" value="ECO:0007669"/>
    <property type="project" value="InterPro"/>
</dbReference>
<sequence>FNKLADNVSNDKVFKKEKKVLWKCGNCGYIFEGPNAPEKCPACDHPQAHFELFVETY</sequence>
<name>A0A926ILB0_9FIRM</name>
<keyword evidence="3" id="KW-0479">Metal-binding</keyword>
<dbReference type="AlphaFoldDB" id="A0A926ILB0"/>
<proteinExistence type="predicted"/>
<dbReference type="EMBL" id="JACRTG010000030">
    <property type="protein sequence ID" value="MBC8589185.1"/>
    <property type="molecule type" value="Genomic_DNA"/>
</dbReference>
<reference evidence="8" key="1">
    <citation type="submission" date="2020-08" db="EMBL/GenBank/DDBJ databases">
        <title>Genome public.</title>
        <authorList>
            <person name="Liu C."/>
            <person name="Sun Q."/>
        </authorList>
    </citation>
    <scope>NUCLEOTIDE SEQUENCE</scope>
    <source>
        <strain evidence="8">BX21</strain>
    </source>
</reference>
<dbReference type="PANTHER" id="PTHR43865:SF1">
    <property type="entry name" value="RUBRERYTHRIN-RELATED"/>
    <property type="match status" value="1"/>
</dbReference>
<evidence type="ECO:0000313" key="7">
    <source>
        <dbReference type="EMBL" id="MBC8587095.1"/>
    </source>
</evidence>
<evidence type="ECO:0000259" key="6">
    <source>
        <dbReference type="PROSITE" id="PS50903"/>
    </source>
</evidence>
<evidence type="ECO:0000256" key="3">
    <source>
        <dbReference type="ARBA" id="ARBA00022723"/>
    </source>
</evidence>
<evidence type="ECO:0000256" key="1">
    <source>
        <dbReference type="ARBA" id="ARBA00001965"/>
    </source>
</evidence>
<keyword evidence="2" id="KW-0813">Transport</keyword>
<dbReference type="Proteomes" id="UP000601171">
    <property type="component" value="Unassembled WGS sequence"/>
</dbReference>
<dbReference type="FunFam" id="2.20.28.10:FF:000018">
    <property type="entry name" value="Rubrerythrin"/>
    <property type="match status" value="1"/>
</dbReference>
<evidence type="ECO:0000256" key="4">
    <source>
        <dbReference type="ARBA" id="ARBA00022982"/>
    </source>
</evidence>
<dbReference type="EMBL" id="JACRTG010000007">
    <property type="protein sequence ID" value="MBC8587095.1"/>
    <property type="molecule type" value="Genomic_DNA"/>
</dbReference>
<accession>A0A926ILB0</accession>
<evidence type="ECO:0000256" key="2">
    <source>
        <dbReference type="ARBA" id="ARBA00022448"/>
    </source>
</evidence>
<dbReference type="InterPro" id="IPR052364">
    <property type="entry name" value="Rubrerythrin"/>
</dbReference>